<proteinExistence type="predicted"/>
<name>A0ABU6SVY9_9FABA</name>
<comment type="caution">
    <text evidence="1">The sequence shown here is derived from an EMBL/GenBank/DDBJ whole genome shotgun (WGS) entry which is preliminary data.</text>
</comment>
<evidence type="ECO:0000313" key="2">
    <source>
        <dbReference type="Proteomes" id="UP001341840"/>
    </source>
</evidence>
<organism evidence="1 2">
    <name type="scientific">Stylosanthes scabra</name>
    <dbReference type="NCBI Taxonomy" id="79078"/>
    <lineage>
        <taxon>Eukaryota</taxon>
        <taxon>Viridiplantae</taxon>
        <taxon>Streptophyta</taxon>
        <taxon>Embryophyta</taxon>
        <taxon>Tracheophyta</taxon>
        <taxon>Spermatophyta</taxon>
        <taxon>Magnoliopsida</taxon>
        <taxon>eudicotyledons</taxon>
        <taxon>Gunneridae</taxon>
        <taxon>Pentapetalae</taxon>
        <taxon>rosids</taxon>
        <taxon>fabids</taxon>
        <taxon>Fabales</taxon>
        <taxon>Fabaceae</taxon>
        <taxon>Papilionoideae</taxon>
        <taxon>50 kb inversion clade</taxon>
        <taxon>dalbergioids sensu lato</taxon>
        <taxon>Dalbergieae</taxon>
        <taxon>Pterocarpus clade</taxon>
        <taxon>Stylosanthes</taxon>
    </lineage>
</organism>
<dbReference type="Proteomes" id="UP001341840">
    <property type="component" value="Unassembled WGS sequence"/>
</dbReference>
<gene>
    <name evidence="1" type="ORF">PIB30_094992</name>
</gene>
<sequence length="119" mass="13495">MSKDQLLTFFQLRYCRCSNTFAVKMHPQRTVSIVTKALLHTQISNPKAPLGSVMHPPSSSLCNAFINVRPEHEPYKNEINPSFHTNPSQLATPNIAPYASAVYKLLFTSWSFTETLHFL</sequence>
<keyword evidence="2" id="KW-1185">Reference proteome</keyword>
<reference evidence="1 2" key="1">
    <citation type="journal article" date="2023" name="Plants (Basel)">
        <title>Bridging the Gap: Combining Genomics and Transcriptomics Approaches to Understand Stylosanthes scabra, an Orphan Legume from the Brazilian Caatinga.</title>
        <authorList>
            <person name="Ferreira-Neto J.R.C."/>
            <person name="da Silva M.D."/>
            <person name="Binneck E."/>
            <person name="de Melo N.F."/>
            <person name="da Silva R.H."/>
            <person name="de Melo A.L.T.M."/>
            <person name="Pandolfi V."/>
            <person name="Bustamante F.O."/>
            <person name="Brasileiro-Vidal A.C."/>
            <person name="Benko-Iseppon A.M."/>
        </authorList>
    </citation>
    <scope>NUCLEOTIDE SEQUENCE [LARGE SCALE GENOMIC DNA]</scope>
    <source>
        <tissue evidence="1">Leaves</tissue>
    </source>
</reference>
<accession>A0ABU6SVY9</accession>
<dbReference type="EMBL" id="JASCZI010062553">
    <property type="protein sequence ID" value="MED6140619.1"/>
    <property type="molecule type" value="Genomic_DNA"/>
</dbReference>
<protein>
    <submittedName>
        <fullName evidence="1">Uncharacterized protein</fullName>
    </submittedName>
</protein>
<evidence type="ECO:0000313" key="1">
    <source>
        <dbReference type="EMBL" id="MED6140619.1"/>
    </source>
</evidence>